<evidence type="ECO:0000313" key="1">
    <source>
        <dbReference type="EMBL" id="NML93811.1"/>
    </source>
</evidence>
<dbReference type="AlphaFoldDB" id="A0A7Y0BPZ0"/>
<name>A0A7Y0BPZ0_9SPHN</name>
<sequence>MAATLLLDRDNWDLAVDATGNIAVATEPYSREQDVASECRVFQGEAWYDTTLGVPYLTSILGRPVPMLLIKERLAAAARRVPGVRNVVVYLTDISQRGVRGQVQFEGGATTL</sequence>
<comment type="caution">
    <text evidence="1">The sequence shown here is derived from an EMBL/GenBank/DDBJ whole genome shotgun (WGS) entry which is preliminary data.</text>
</comment>
<accession>A0A7Y0BPZ0</accession>
<dbReference type="EMBL" id="JABBGM010000003">
    <property type="protein sequence ID" value="NML93811.1"/>
    <property type="molecule type" value="Genomic_DNA"/>
</dbReference>
<dbReference type="RefSeq" id="WP_169493074.1">
    <property type="nucleotide sequence ID" value="NZ_JABBGM010000003.1"/>
</dbReference>
<proteinExistence type="predicted"/>
<gene>
    <name evidence="1" type="ORF">HHL27_09040</name>
</gene>
<reference evidence="1 2" key="1">
    <citation type="submission" date="2020-04" db="EMBL/GenBank/DDBJ databases">
        <title>Novosphingobium sp. TW-4 isolated from soil.</title>
        <authorList>
            <person name="Dahal R.H."/>
            <person name="Chaudhary D.K."/>
        </authorList>
    </citation>
    <scope>NUCLEOTIDE SEQUENCE [LARGE SCALE GENOMIC DNA]</scope>
    <source>
        <strain evidence="1 2">TW-4</strain>
    </source>
</reference>
<dbReference type="InterPro" id="IPR020288">
    <property type="entry name" value="Sheath_initiator"/>
</dbReference>
<evidence type="ECO:0000313" key="2">
    <source>
        <dbReference type="Proteomes" id="UP000583556"/>
    </source>
</evidence>
<dbReference type="Pfam" id="PF10934">
    <property type="entry name" value="Sheath_initiator"/>
    <property type="match status" value="1"/>
</dbReference>
<keyword evidence="2" id="KW-1185">Reference proteome</keyword>
<dbReference type="Proteomes" id="UP000583556">
    <property type="component" value="Unassembled WGS sequence"/>
</dbReference>
<protein>
    <submittedName>
        <fullName evidence="1">Uncharacterized protein</fullName>
    </submittedName>
</protein>
<organism evidence="1 2">
    <name type="scientific">Novosphingobium olei</name>
    <dbReference type="NCBI Taxonomy" id="2728851"/>
    <lineage>
        <taxon>Bacteria</taxon>
        <taxon>Pseudomonadati</taxon>
        <taxon>Pseudomonadota</taxon>
        <taxon>Alphaproteobacteria</taxon>
        <taxon>Sphingomonadales</taxon>
        <taxon>Sphingomonadaceae</taxon>
        <taxon>Novosphingobium</taxon>
    </lineage>
</organism>